<name>A0A3N0CE75_9MICC</name>
<reference evidence="1 2" key="1">
    <citation type="submission" date="2018-10" db="EMBL/GenBank/DDBJ databases">
        <title>Genome sequencing of Arthrobacter oryzae TNB02.</title>
        <authorList>
            <person name="Cho Y.-J."/>
            <person name="Cho A."/>
            <person name="Kim O.-S."/>
        </authorList>
    </citation>
    <scope>NUCLEOTIDE SEQUENCE [LARGE SCALE GENOMIC DNA]</scope>
    <source>
        <strain evidence="1 2">TNB02</strain>
    </source>
</reference>
<dbReference type="AlphaFoldDB" id="A0A3N0CE75"/>
<evidence type="ECO:0000313" key="1">
    <source>
        <dbReference type="EMBL" id="RNL61754.1"/>
    </source>
</evidence>
<dbReference type="EMBL" id="RBED01000006">
    <property type="protein sequence ID" value="RNL61754.1"/>
    <property type="molecule type" value="Genomic_DNA"/>
</dbReference>
<comment type="caution">
    <text evidence="1">The sequence shown here is derived from an EMBL/GenBank/DDBJ whole genome shotgun (WGS) entry which is preliminary data.</text>
</comment>
<gene>
    <name evidence="1" type="ORF">D7003_00915</name>
</gene>
<dbReference type="OrthoDB" id="4337860at2"/>
<keyword evidence="2" id="KW-1185">Reference proteome</keyword>
<protein>
    <submittedName>
        <fullName evidence="1">IS110 family transposase</fullName>
    </submittedName>
</protein>
<dbReference type="Proteomes" id="UP000273807">
    <property type="component" value="Unassembled WGS sequence"/>
</dbReference>
<feature type="non-terminal residue" evidence="1">
    <location>
        <position position="82"/>
    </location>
</feature>
<sequence length="82" mass="8516">MTAMSIVAHAHPFVVGVDTHARNHVYAILAATTGALLETRAFPTNAAGINRAIDWVARRTGADADTLWAIEGAATYGAILAG</sequence>
<organism evidence="1 2">
    <name type="scientific">Arthrobacter oryzae</name>
    <dbReference type="NCBI Taxonomy" id="409290"/>
    <lineage>
        <taxon>Bacteria</taxon>
        <taxon>Bacillati</taxon>
        <taxon>Actinomycetota</taxon>
        <taxon>Actinomycetes</taxon>
        <taxon>Micrococcales</taxon>
        <taxon>Micrococcaceae</taxon>
        <taxon>Arthrobacter</taxon>
    </lineage>
</organism>
<proteinExistence type="predicted"/>
<evidence type="ECO:0000313" key="2">
    <source>
        <dbReference type="Proteomes" id="UP000273807"/>
    </source>
</evidence>
<accession>A0A3N0CE75</accession>